<feature type="domain" description="Carboxymuconolactone decarboxylase-like" evidence="1">
    <location>
        <begin position="29"/>
        <end position="101"/>
    </location>
</feature>
<dbReference type="PANTHER" id="PTHR33930:SF2">
    <property type="entry name" value="BLR3452 PROTEIN"/>
    <property type="match status" value="1"/>
</dbReference>
<dbReference type="InterPro" id="IPR029032">
    <property type="entry name" value="AhpD-like"/>
</dbReference>
<keyword evidence="2" id="KW-0575">Peroxidase</keyword>
<gene>
    <name evidence="2" type="ORF">B1B_09170</name>
</gene>
<dbReference type="Pfam" id="PF02627">
    <property type="entry name" value="CMD"/>
    <property type="match status" value="1"/>
</dbReference>
<evidence type="ECO:0000259" key="1">
    <source>
        <dbReference type="Pfam" id="PF02627"/>
    </source>
</evidence>
<evidence type="ECO:0000313" key="2">
    <source>
        <dbReference type="EMBL" id="EQD55553.1"/>
    </source>
</evidence>
<organism evidence="2">
    <name type="scientific">mine drainage metagenome</name>
    <dbReference type="NCBI Taxonomy" id="410659"/>
    <lineage>
        <taxon>unclassified sequences</taxon>
        <taxon>metagenomes</taxon>
        <taxon>ecological metagenomes</taxon>
    </lineage>
</organism>
<dbReference type="AlphaFoldDB" id="T1AG01"/>
<name>T1AG01_9ZZZZ</name>
<dbReference type="EMBL" id="AUZY01006026">
    <property type="protein sequence ID" value="EQD55553.1"/>
    <property type="molecule type" value="Genomic_DNA"/>
</dbReference>
<keyword evidence="2" id="KW-0560">Oxidoreductase</keyword>
<proteinExistence type="predicted"/>
<dbReference type="InterPro" id="IPR003779">
    <property type="entry name" value="CMD-like"/>
</dbReference>
<comment type="caution">
    <text evidence="2">The sequence shown here is derived from an EMBL/GenBank/DDBJ whole genome shotgun (WGS) entry which is preliminary data.</text>
</comment>
<dbReference type="GO" id="GO:0051920">
    <property type="term" value="F:peroxiredoxin activity"/>
    <property type="evidence" value="ECO:0007669"/>
    <property type="project" value="InterPro"/>
</dbReference>
<protein>
    <submittedName>
        <fullName evidence="2">Alkylhydroperoxidase like protein, AhpD family</fullName>
    </submittedName>
</protein>
<reference evidence="2" key="1">
    <citation type="submission" date="2013-08" db="EMBL/GenBank/DDBJ databases">
        <authorList>
            <person name="Mendez C."/>
            <person name="Richter M."/>
            <person name="Ferrer M."/>
            <person name="Sanchez J."/>
        </authorList>
    </citation>
    <scope>NUCLEOTIDE SEQUENCE</scope>
</reference>
<dbReference type="NCBIfam" id="TIGR00778">
    <property type="entry name" value="ahpD_dom"/>
    <property type="match status" value="1"/>
</dbReference>
<reference evidence="2" key="2">
    <citation type="journal article" date="2014" name="ISME J.">
        <title>Microbial stratification in low pH oxic and suboxic macroscopic growths along an acid mine drainage.</title>
        <authorList>
            <person name="Mendez-Garcia C."/>
            <person name="Mesa V."/>
            <person name="Sprenger R.R."/>
            <person name="Richter M."/>
            <person name="Diez M.S."/>
            <person name="Solano J."/>
            <person name="Bargiela R."/>
            <person name="Golyshina O.V."/>
            <person name="Manteca A."/>
            <person name="Ramos J.L."/>
            <person name="Gallego J.R."/>
            <person name="Llorente I."/>
            <person name="Martins Dos Santos V.A."/>
            <person name="Jensen O.N."/>
            <person name="Pelaez A.I."/>
            <person name="Sanchez J."/>
            <person name="Ferrer M."/>
        </authorList>
    </citation>
    <scope>NUCLEOTIDE SEQUENCE</scope>
</reference>
<dbReference type="Gene3D" id="1.20.1290.10">
    <property type="entry name" value="AhpD-like"/>
    <property type="match status" value="1"/>
</dbReference>
<dbReference type="PANTHER" id="PTHR33930">
    <property type="entry name" value="ALKYL HYDROPEROXIDE REDUCTASE AHPD"/>
    <property type="match status" value="1"/>
</dbReference>
<dbReference type="SUPFAM" id="SSF69118">
    <property type="entry name" value="AhpD-like"/>
    <property type="match status" value="1"/>
</dbReference>
<sequence>MGHMQDRLAEFQQLIGTLQKEYPQEIQGFLSFMKKAESGPALSAKEKEIISVALAVAAQCEWCIAFHVSAAASLGATRGELMEAGFVAVVMHGGPALTYLKPLVDAVNDIVPQPSIAQTA</sequence>
<accession>T1AG01</accession>
<dbReference type="InterPro" id="IPR004675">
    <property type="entry name" value="AhpD_core"/>
</dbReference>